<dbReference type="SUPFAM" id="SSF56935">
    <property type="entry name" value="Porins"/>
    <property type="match status" value="1"/>
</dbReference>
<evidence type="ECO:0000256" key="9">
    <source>
        <dbReference type="ARBA" id="ARBA00023237"/>
    </source>
</evidence>
<keyword evidence="5" id="KW-0732">Signal</keyword>
<accession>R7ZTM8</accession>
<dbReference type="InterPro" id="IPR037066">
    <property type="entry name" value="Plug_dom_sf"/>
</dbReference>
<keyword evidence="4 10" id="KW-0812">Transmembrane</keyword>
<protein>
    <submittedName>
        <fullName evidence="14">Putative TonB dependent outer membrane receptor</fullName>
    </submittedName>
</protein>
<dbReference type="InterPro" id="IPR012910">
    <property type="entry name" value="Plug_dom"/>
</dbReference>
<proteinExistence type="inferred from homology"/>
<dbReference type="PATRIC" id="fig|1288963.3.peg.2079"/>
<evidence type="ECO:0000256" key="5">
    <source>
        <dbReference type="ARBA" id="ARBA00022729"/>
    </source>
</evidence>
<evidence type="ECO:0000256" key="7">
    <source>
        <dbReference type="ARBA" id="ARBA00023136"/>
    </source>
</evidence>
<dbReference type="PROSITE" id="PS52016">
    <property type="entry name" value="TONB_DEPENDENT_REC_3"/>
    <property type="match status" value="1"/>
</dbReference>
<evidence type="ECO:0000256" key="10">
    <source>
        <dbReference type="PROSITE-ProRule" id="PRU01360"/>
    </source>
</evidence>
<dbReference type="EMBL" id="AQHR01000056">
    <property type="protein sequence ID" value="EON77437.1"/>
    <property type="molecule type" value="Genomic_DNA"/>
</dbReference>
<name>R7ZTM8_9BACT</name>
<dbReference type="InterPro" id="IPR000531">
    <property type="entry name" value="Beta-barrel_TonB"/>
</dbReference>
<gene>
    <name evidence="14" type="ORF">ADIS_2088</name>
</gene>
<dbReference type="InterPro" id="IPR036942">
    <property type="entry name" value="Beta-barrel_TonB_sf"/>
</dbReference>
<dbReference type="CDD" id="cd01347">
    <property type="entry name" value="ligand_gated_channel"/>
    <property type="match status" value="1"/>
</dbReference>
<dbReference type="STRING" id="1232681.ADIS_2088"/>
<dbReference type="Proteomes" id="UP000013909">
    <property type="component" value="Unassembled WGS sequence"/>
</dbReference>
<keyword evidence="8 14" id="KW-0675">Receptor</keyword>
<feature type="domain" description="TonB-dependent receptor plug" evidence="13">
    <location>
        <begin position="68"/>
        <end position="170"/>
    </location>
</feature>
<dbReference type="Gene3D" id="2.170.130.10">
    <property type="entry name" value="TonB-dependent receptor, plug domain"/>
    <property type="match status" value="1"/>
</dbReference>
<keyword evidence="3 10" id="KW-1134">Transmembrane beta strand</keyword>
<evidence type="ECO:0000259" key="12">
    <source>
        <dbReference type="Pfam" id="PF00593"/>
    </source>
</evidence>
<evidence type="ECO:0000256" key="3">
    <source>
        <dbReference type="ARBA" id="ARBA00022452"/>
    </source>
</evidence>
<evidence type="ECO:0000313" key="14">
    <source>
        <dbReference type="EMBL" id="EON77437.1"/>
    </source>
</evidence>
<keyword evidence="7 10" id="KW-0472">Membrane</keyword>
<dbReference type="Pfam" id="PF00593">
    <property type="entry name" value="TonB_dep_Rec_b-barrel"/>
    <property type="match status" value="1"/>
</dbReference>
<dbReference type="PANTHER" id="PTHR30069">
    <property type="entry name" value="TONB-DEPENDENT OUTER MEMBRANE RECEPTOR"/>
    <property type="match status" value="1"/>
</dbReference>
<comment type="caution">
    <text evidence="14">The sequence shown here is derived from an EMBL/GenBank/DDBJ whole genome shotgun (WGS) entry which is preliminary data.</text>
</comment>
<evidence type="ECO:0000259" key="13">
    <source>
        <dbReference type="Pfam" id="PF07715"/>
    </source>
</evidence>
<evidence type="ECO:0000256" key="11">
    <source>
        <dbReference type="RuleBase" id="RU003357"/>
    </source>
</evidence>
<dbReference type="Gene3D" id="2.40.170.20">
    <property type="entry name" value="TonB-dependent receptor, beta-barrel domain"/>
    <property type="match status" value="1"/>
</dbReference>
<sequence>MIKVSADGSFELPDHLDPASWVEITAMGYDPLKVQLKDLRSVSAINLNERVGQLNEIVVSATRTDRSLENLPMPVTIIGKSQIQETGGMRLSEVLREQTGLQVIADHGAGLQMQGLSSDYILILLDGEPLVGRTAGTFDLDRLAVSNIERIEVLRGPSSAIYGSEAMAGVINIITKSSQHVVSANLDARFRSFNTSDVSADLGLTKSDWSVYAYINHYATDGFDLTPEVVGMTQSPFQANTGQVKIGRKSNKWDIKVYSRLYRENSTNAMEVREGSNQRLVDMQGQRNDLNLNPTVSFRPNEHWLLTLRTMSSVFETEMLSLFQEDDSLLDRQDFRQQYHRSELQIDHQLAKKQLLTLGLGHLIESVDATRYDDKNRFDAGYMFLQHQWDPTEKWNLVSGIRADIHSQYGRQVSPKVSAMYAFNGKFRWQASIGAGFKAPDFRQLLLNFNNASSGYYVFGANLVQDGIQRLQSQGLVQQILLEPGQFGALEAETSRAVNTGFRWNIHKDLLFTGNFFLNHITNLIETAPVARLTSGQNAFSYLNVASVVTRGLEVDWNYRLSASLQLSLGYMFLDAQDLDVVAKISNGELFTRDAQNRTRRVTRADYGGLFNRSRHSGNIKVNYREQHTDIHVALRGIYRGRFGFGDLNGNMILDDPSEYARGLTAWNITLHKTLSNGLTLELGGTNLLNQLNTFDPTNPGRTLFAGARIPLHQLVKNN</sequence>
<dbReference type="GO" id="GO:0009279">
    <property type="term" value="C:cell outer membrane"/>
    <property type="evidence" value="ECO:0007669"/>
    <property type="project" value="UniProtKB-SubCell"/>
</dbReference>
<evidence type="ECO:0000256" key="4">
    <source>
        <dbReference type="ARBA" id="ARBA00022692"/>
    </source>
</evidence>
<keyword evidence="15" id="KW-1185">Reference proteome</keyword>
<organism evidence="14 15">
    <name type="scientific">Lunatimonas lonarensis</name>
    <dbReference type="NCBI Taxonomy" id="1232681"/>
    <lineage>
        <taxon>Bacteria</taxon>
        <taxon>Pseudomonadati</taxon>
        <taxon>Bacteroidota</taxon>
        <taxon>Cytophagia</taxon>
        <taxon>Cytophagales</taxon>
        <taxon>Cyclobacteriaceae</taxon>
    </lineage>
</organism>
<dbReference type="Pfam" id="PF07715">
    <property type="entry name" value="Plug"/>
    <property type="match status" value="1"/>
</dbReference>
<evidence type="ECO:0000256" key="8">
    <source>
        <dbReference type="ARBA" id="ARBA00023170"/>
    </source>
</evidence>
<dbReference type="GO" id="GO:0015344">
    <property type="term" value="F:siderophore uptake transmembrane transporter activity"/>
    <property type="evidence" value="ECO:0007669"/>
    <property type="project" value="TreeGrafter"/>
</dbReference>
<comment type="similarity">
    <text evidence="10 11">Belongs to the TonB-dependent receptor family.</text>
</comment>
<evidence type="ECO:0000256" key="6">
    <source>
        <dbReference type="ARBA" id="ARBA00023077"/>
    </source>
</evidence>
<keyword evidence="9 10" id="KW-0998">Cell outer membrane</keyword>
<dbReference type="AlphaFoldDB" id="R7ZTM8"/>
<keyword evidence="2 10" id="KW-0813">Transport</keyword>
<evidence type="ECO:0000256" key="2">
    <source>
        <dbReference type="ARBA" id="ARBA00022448"/>
    </source>
</evidence>
<dbReference type="InterPro" id="IPR039426">
    <property type="entry name" value="TonB-dep_rcpt-like"/>
</dbReference>
<evidence type="ECO:0000313" key="15">
    <source>
        <dbReference type="Proteomes" id="UP000013909"/>
    </source>
</evidence>
<evidence type="ECO:0000256" key="1">
    <source>
        <dbReference type="ARBA" id="ARBA00004571"/>
    </source>
</evidence>
<feature type="domain" description="TonB-dependent receptor-like beta-barrel" evidence="12">
    <location>
        <begin position="252"/>
        <end position="688"/>
    </location>
</feature>
<comment type="subcellular location">
    <subcellularLocation>
        <location evidence="1 10">Cell outer membrane</location>
        <topology evidence="1 10">Multi-pass membrane protein</topology>
    </subcellularLocation>
</comment>
<reference evidence="14 15" key="1">
    <citation type="submission" date="2013-02" db="EMBL/GenBank/DDBJ databases">
        <title>A novel strain isolated from Lonar lake, Maharashtra, India.</title>
        <authorList>
            <person name="Singh A."/>
        </authorList>
    </citation>
    <scope>NUCLEOTIDE SEQUENCE [LARGE SCALE GENOMIC DNA]</scope>
    <source>
        <strain evidence="14 15">AK24</strain>
    </source>
</reference>
<dbReference type="PANTHER" id="PTHR30069:SF29">
    <property type="entry name" value="HEMOGLOBIN AND HEMOGLOBIN-HAPTOGLOBIN-BINDING PROTEIN 1-RELATED"/>
    <property type="match status" value="1"/>
</dbReference>
<keyword evidence="6 11" id="KW-0798">TonB box</keyword>
<dbReference type="GO" id="GO:0044718">
    <property type="term" value="P:siderophore transmembrane transport"/>
    <property type="evidence" value="ECO:0007669"/>
    <property type="project" value="TreeGrafter"/>
</dbReference>